<dbReference type="GeneID" id="19417473"/>
<proteinExistence type="predicted"/>
<dbReference type="RefSeq" id="XP_008045766.1">
    <property type="nucleotide sequence ID" value="XM_008047575.1"/>
</dbReference>
<feature type="compositionally biased region" description="Basic and acidic residues" evidence="1">
    <location>
        <begin position="81"/>
        <end position="98"/>
    </location>
</feature>
<feature type="region of interest" description="Disordered" evidence="1">
    <location>
        <begin position="198"/>
        <end position="243"/>
    </location>
</feature>
<dbReference type="AlphaFoldDB" id="R7S8Q2"/>
<dbReference type="KEGG" id="tvs:TRAVEDRAFT_54641"/>
<protein>
    <submittedName>
        <fullName evidence="2">Uncharacterized protein</fullName>
    </submittedName>
</protein>
<dbReference type="EMBL" id="JH711834">
    <property type="protein sequence ID" value="EIW51349.1"/>
    <property type="molecule type" value="Genomic_DNA"/>
</dbReference>
<keyword evidence="3" id="KW-1185">Reference proteome</keyword>
<name>R7S8Q2_TRAVS</name>
<organism evidence="2 3">
    <name type="scientific">Trametes versicolor (strain FP-101664)</name>
    <name type="common">White-rot fungus</name>
    <name type="synonym">Coriolus versicolor</name>
    <dbReference type="NCBI Taxonomy" id="717944"/>
    <lineage>
        <taxon>Eukaryota</taxon>
        <taxon>Fungi</taxon>
        <taxon>Dikarya</taxon>
        <taxon>Basidiomycota</taxon>
        <taxon>Agaricomycotina</taxon>
        <taxon>Agaricomycetes</taxon>
        <taxon>Polyporales</taxon>
        <taxon>Polyporaceae</taxon>
        <taxon>Trametes</taxon>
    </lineage>
</organism>
<feature type="compositionally biased region" description="Basic residues" evidence="1">
    <location>
        <begin position="67"/>
        <end position="80"/>
    </location>
</feature>
<gene>
    <name evidence="2" type="ORF">TRAVEDRAFT_54641</name>
</gene>
<reference evidence="3" key="1">
    <citation type="journal article" date="2012" name="Science">
        <title>The Paleozoic origin of enzymatic lignin decomposition reconstructed from 31 fungal genomes.</title>
        <authorList>
            <person name="Floudas D."/>
            <person name="Binder M."/>
            <person name="Riley R."/>
            <person name="Barry K."/>
            <person name="Blanchette R.A."/>
            <person name="Henrissat B."/>
            <person name="Martinez A.T."/>
            <person name="Otillar R."/>
            <person name="Spatafora J.W."/>
            <person name="Yadav J.S."/>
            <person name="Aerts A."/>
            <person name="Benoit I."/>
            <person name="Boyd A."/>
            <person name="Carlson A."/>
            <person name="Copeland A."/>
            <person name="Coutinho P.M."/>
            <person name="de Vries R.P."/>
            <person name="Ferreira P."/>
            <person name="Findley K."/>
            <person name="Foster B."/>
            <person name="Gaskell J."/>
            <person name="Glotzer D."/>
            <person name="Gorecki P."/>
            <person name="Heitman J."/>
            <person name="Hesse C."/>
            <person name="Hori C."/>
            <person name="Igarashi K."/>
            <person name="Jurgens J.A."/>
            <person name="Kallen N."/>
            <person name="Kersten P."/>
            <person name="Kohler A."/>
            <person name="Kuees U."/>
            <person name="Kumar T.K.A."/>
            <person name="Kuo A."/>
            <person name="LaButti K."/>
            <person name="Larrondo L.F."/>
            <person name="Lindquist E."/>
            <person name="Ling A."/>
            <person name="Lombard V."/>
            <person name="Lucas S."/>
            <person name="Lundell T."/>
            <person name="Martin R."/>
            <person name="McLaughlin D.J."/>
            <person name="Morgenstern I."/>
            <person name="Morin E."/>
            <person name="Murat C."/>
            <person name="Nagy L.G."/>
            <person name="Nolan M."/>
            <person name="Ohm R.A."/>
            <person name="Patyshakuliyeva A."/>
            <person name="Rokas A."/>
            <person name="Ruiz-Duenas F.J."/>
            <person name="Sabat G."/>
            <person name="Salamov A."/>
            <person name="Samejima M."/>
            <person name="Schmutz J."/>
            <person name="Slot J.C."/>
            <person name="St John F."/>
            <person name="Stenlid J."/>
            <person name="Sun H."/>
            <person name="Sun S."/>
            <person name="Syed K."/>
            <person name="Tsang A."/>
            <person name="Wiebenga A."/>
            <person name="Young D."/>
            <person name="Pisabarro A."/>
            <person name="Eastwood D.C."/>
            <person name="Martin F."/>
            <person name="Cullen D."/>
            <person name="Grigoriev I.V."/>
            <person name="Hibbett D.S."/>
        </authorList>
    </citation>
    <scope>NUCLEOTIDE SEQUENCE [LARGE SCALE GENOMIC DNA]</scope>
    <source>
        <strain evidence="3">FP-101664</strain>
    </source>
</reference>
<evidence type="ECO:0000313" key="3">
    <source>
        <dbReference type="Proteomes" id="UP000054317"/>
    </source>
</evidence>
<sequence>MYTALRPAASLATASLPPSPAKRPECVLCDARDAVLVALGGLGAPWSCWDGQTRSPAAAMRKVRINGRRSSKRALVRPRGRKESGEKQRGGLCDDAHRGPPCSSSARWTLGDVHASPFPRAKSALRAISQGRAPSPVSVVKPVRTSARRHCAVLDARAVQAMVSGLPAAVFVHEKPTAEEISYGAGCKVPQLPMCEDRRREREEARRGEGKVVVSARRVQGQGNGPSSVPVAPWSVRRASTRA</sequence>
<evidence type="ECO:0000313" key="2">
    <source>
        <dbReference type="EMBL" id="EIW51349.1"/>
    </source>
</evidence>
<feature type="region of interest" description="Disordered" evidence="1">
    <location>
        <begin position="67"/>
        <end position="98"/>
    </location>
</feature>
<feature type="compositionally biased region" description="Basic and acidic residues" evidence="1">
    <location>
        <begin position="198"/>
        <end position="210"/>
    </location>
</feature>
<evidence type="ECO:0000256" key="1">
    <source>
        <dbReference type="SAM" id="MobiDB-lite"/>
    </source>
</evidence>
<accession>R7S8Q2</accession>
<dbReference type="Proteomes" id="UP000054317">
    <property type="component" value="Unassembled WGS sequence"/>
</dbReference>